<dbReference type="InterPro" id="IPR025828">
    <property type="entry name" value="Put_sensor_dom"/>
</dbReference>
<keyword evidence="6 11" id="KW-0418">Kinase</keyword>
<dbReference type="PANTHER" id="PTHR24421:SF10">
    <property type="entry name" value="NITRATE_NITRITE SENSOR PROTEIN NARQ"/>
    <property type="match status" value="1"/>
</dbReference>
<dbReference type="GO" id="GO:0016020">
    <property type="term" value="C:membrane"/>
    <property type="evidence" value="ECO:0007669"/>
    <property type="project" value="InterPro"/>
</dbReference>
<keyword evidence="4" id="KW-0808">Transferase</keyword>
<evidence type="ECO:0000256" key="1">
    <source>
        <dbReference type="ARBA" id="ARBA00000085"/>
    </source>
</evidence>
<protein>
    <recommendedName>
        <fullName evidence="2">histidine kinase</fullName>
        <ecNumber evidence="2">2.7.13.3</ecNumber>
    </recommendedName>
</protein>
<accession>A0A413RNA6</accession>
<dbReference type="SUPFAM" id="SSF55874">
    <property type="entry name" value="ATPase domain of HSP90 chaperone/DNA topoisomerase II/histidine kinase"/>
    <property type="match status" value="1"/>
</dbReference>
<evidence type="ECO:0000256" key="5">
    <source>
        <dbReference type="ARBA" id="ARBA00022741"/>
    </source>
</evidence>
<dbReference type="InterPro" id="IPR050482">
    <property type="entry name" value="Sensor_HK_TwoCompSys"/>
</dbReference>
<dbReference type="Pfam" id="PF13796">
    <property type="entry name" value="Sensor"/>
    <property type="match status" value="1"/>
</dbReference>
<keyword evidence="7" id="KW-0067">ATP-binding</keyword>
<name>A0A413RNA6_9CELL</name>
<evidence type="ECO:0000313" key="11">
    <source>
        <dbReference type="EMBL" id="RHA43080.1"/>
    </source>
</evidence>
<keyword evidence="9" id="KW-0472">Membrane</keyword>
<dbReference type="SMART" id="SM00387">
    <property type="entry name" value="HATPase_c"/>
    <property type="match status" value="1"/>
</dbReference>
<proteinExistence type="predicted"/>
<feature type="domain" description="Histidine kinase/HSP90-like ATPase" evidence="10">
    <location>
        <begin position="349"/>
        <end position="439"/>
    </location>
</feature>
<dbReference type="InterPro" id="IPR036890">
    <property type="entry name" value="HATPase_C_sf"/>
</dbReference>
<feature type="transmembrane region" description="Helical" evidence="9">
    <location>
        <begin position="62"/>
        <end position="80"/>
    </location>
</feature>
<dbReference type="GO" id="GO:0046983">
    <property type="term" value="F:protein dimerization activity"/>
    <property type="evidence" value="ECO:0007669"/>
    <property type="project" value="InterPro"/>
</dbReference>
<dbReference type="OrthoDB" id="5242012at2"/>
<evidence type="ECO:0000256" key="6">
    <source>
        <dbReference type="ARBA" id="ARBA00022777"/>
    </source>
</evidence>
<dbReference type="InterPro" id="IPR003594">
    <property type="entry name" value="HATPase_dom"/>
</dbReference>
<dbReference type="AlphaFoldDB" id="A0A413RNA6"/>
<keyword evidence="9" id="KW-1133">Transmembrane helix</keyword>
<evidence type="ECO:0000256" key="2">
    <source>
        <dbReference type="ARBA" id="ARBA00012438"/>
    </source>
</evidence>
<gene>
    <name evidence="11" type="ORF">D1825_06520</name>
</gene>
<dbReference type="InterPro" id="IPR011712">
    <property type="entry name" value="Sig_transdc_His_kin_sub3_dim/P"/>
</dbReference>
<evidence type="ECO:0000256" key="9">
    <source>
        <dbReference type="SAM" id="Phobius"/>
    </source>
</evidence>
<sequence length="439" mass="44933">MTTAPTPELRRVAPAVHDVRAFLAAPWSGATWRAVSQLVIGGVVMIVAATLVIALVSVDLSILLVFGLGIPTTVATLLAARSFARWERARLELQLGAQIARPTYRSATRPGWWASWVAVLGDGRSWAHLAYPLVAGLVLTGASVAAGIGCGALASLMYPPVAAWQGVDVSTGRTVLAIVGGIVLLWVSAVLLQLLAAVQVRVGHALLGPSARQAAADATQRAAAAEQRAEHLATTRTAAVGAADEERRRIERDLHDGAQQRLVALGVELGAARRTAANDPQAAAAAIEHAHREVKETLAELRDLVRGIHPAVLTDRGLDAALSALAARSPVPVEVVVVDPPSVDAASGSAQAAAYFVVAEALTNAAKHAAAQAVVVRADVVGDRLRVVIADDGVGGAAAGPGSGLEGLASRVAALDGTFDLDSPAGAGTRVTVEVPCAS</sequence>
<dbReference type="Gene3D" id="3.30.565.10">
    <property type="entry name" value="Histidine kinase-like ATPase, C-terminal domain"/>
    <property type="match status" value="1"/>
</dbReference>
<dbReference type="EC" id="2.7.13.3" evidence="2"/>
<dbReference type="Pfam" id="PF07730">
    <property type="entry name" value="HisKA_3"/>
    <property type="match status" value="1"/>
</dbReference>
<comment type="catalytic activity">
    <reaction evidence="1">
        <text>ATP + protein L-histidine = ADP + protein N-phospho-L-histidine.</text>
        <dbReference type="EC" id="2.7.13.3"/>
    </reaction>
</comment>
<evidence type="ECO:0000256" key="7">
    <source>
        <dbReference type="ARBA" id="ARBA00022840"/>
    </source>
</evidence>
<evidence type="ECO:0000256" key="3">
    <source>
        <dbReference type="ARBA" id="ARBA00022553"/>
    </source>
</evidence>
<dbReference type="GO" id="GO:0005524">
    <property type="term" value="F:ATP binding"/>
    <property type="evidence" value="ECO:0007669"/>
    <property type="project" value="UniProtKB-KW"/>
</dbReference>
<dbReference type="Proteomes" id="UP000283374">
    <property type="component" value="Unassembled WGS sequence"/>
</dbReference>
<organism evidence="11 12">
    <name type="scientific">Cellulomonas rhizosphaerae</name>
    <dbReference type="NCBI Taxonomy" id="2293719"/>
    <lineage>
        <taxon>Bacteria</taxon>
        <taxon>Bacillati</taxon>
        <taxon>Actinomycetota</taxon>
        <taxon>Actinomycetes</taxon>
        <taxon>Micrococcales</taxon>
        <taxon>Cellulomonadaceae</taxon>
        <taxon>Cellulomonas</taxon>
    </lineage>
</organism>
<evidence type="ECO:0000259" key="10">
    <source>
        <dbReference type="SMART" id="SM00387"/>
    </source>
</evidence>
<dbReference type="GO" id="GO:0000155">
    <property type="term" value="F:phosphorelay sensor kinase activity"/>
    <property type="evidence" value="ECO:0007669"/>
    <property type="project" value="InterPro"/>
</dbReference>
<keyword evidence="9" id="KW-0812">Transmembrane</keyword>
<keyword evidence="12" id="KW-1185">Reference proteome</keyword>
<comment type="caution">
    <text evidence="11">The sequence shown here is derived from an EMBL/GenBank/DDBJ whole genome shotgun (WGS) entry which is preliminary data.</text>
</comment>
<evidence type="ECO:0000313" key="12">
    <source>
        <dbReference type="Proteomes" id="UP000283374"/>
    </source>
</evidence>
<dbReference type="EMBL" id="QWKP01000164">
    <property type="protein sequence ID" value="RHA43080.1"/>
    <property type="molecule type" value="Genomic_DNA"/>
</dbReference>
<evidence type="ECO:0000256" key="4">
    <source>
        <dbReference type="ARBA" id="ARBA00022679"/>
    </source>
</evidence>
<keyword evidence="5" id="KW-0547">Nucleotide-binding</keyword>
<reference evidence="11 12" key="1">
    <citation type="submission" date="2018-08" db="EMBL/GenBank/DDBJ databases">
        <title>Cellulomonas rhizosphaerae sp. nov., a novel actinomycete isolated from soil.</title>
        <authorList>
            <person name="Tian Y."/>
        </authorList>
    </citation>
    <scope>NUCLEOTIDE SEQUENCE [LARGE SCALE GENOMIC DNA]</scope>
    <source>
        <strain evidence="11 12">NEAU-TCZ24</strain>
    </source>
</reference>
<dbReference type="PANTHER" id="PTHR24421">
    <property type="entry name" value="NITRATE/NITRITE SENSOR PROTEIN NARX-RELATED"/>
    <property type="match status" value="1"/>
</dbReference>
<feature type="transmembrane region" description="Helical" evidence="9">
    <location>
        <begin position="174"/>
        <end position="198"/>
    </location>
</feature>
<dbReference type="RefSeq" id="WP_118766635.1">
    <property type="nucleotide sequence ID" value="NZ_QWKP01000164.1"/>
</dbReference>
<feature type="transmembrane region" description="Helical" evidence="9">
    <location>
        <begin position="129"/>
        <end position="154"/>
    </location>
</feature>
<feature type="transmembrane region" description="Helical" evidence="9">
    <location>
        <begin position="38"/>
        <end position="56"/>
    </location>
</feature>
<dbReference type="Pfam" id="PF02518">
    <property type="entry name" value="HATPase_c"/>
    <property type="match status" value="1"/>
</dbReference>
<evidence type="ECO:0000256" key="8">
    <source>
        <dbReference type="ARBA" id="ARBA00023012"/>
    </source>
</evidence>
<keyword evidence="8" id="KW-0902">Two-component regulatory system</keyword>
<dbReference type="Gene3D" id="1.20.5.1930">
    <property type="match status" value="1"/>
</dbReference>
<keyword evidence="3" id="KW-0597">Phosphoprotein</keyword>